<dbReference type="PANTHER" id="PTHR31086">
    <property type="entry name" value="ALUMINUM-ACTIVATED MALATE TRANSPORTER 10"/>
    <property type="match status" value="1"/>
</dbReference>
<comment type="caution">
    <text evidence="10">The sequence shown here is derived from an EMBL/GenBank/DDBJ whole genome shotgun (WGS) entry which is preliminary data.</text>
</comment>
<feature type="transmembrane region" description="Helical" evidence="9">
    <location>
        <begin position="92"/>
        <end position="110"/>
    </location>
</feature>
<keyword evidence="5 9" id="KW-1133">Transmembrane helix</keyword>
<feature type="transmembrane region" description="Helical" evidence="9">
    <location>
        <begin position="202"/>
        <end position="220"/>
    </location>
</feature>
<dbReference type="EMBL" id="JARAOO010000003">
    <property type="protein sequence ID" value="KAJ7977422.1"/>
    <property type="molecule type" value="Genomic_DNA"/>
</dbReference>
<evidence type="ECO:0000256" key="6">
    <source>
        <dbReference type="ARBA" id="ARBA00023065"/>
    </source>
</evidence>
<dbReference type="Pfam" id="PF11744">
    <property type="entry name" value="ALMT"/>
    <property type="match status" value="1"/>
</dbReference>
<feature type="transmembrane region" description="Helical" evidence="9">
    <location>
        <begin position="140"/>
        <end position="160"/>
    </location>
</feature>
<dbReference type="KEGG" id="qsa:O6P43_007051"/>
<dbReference type="GO" id="GO:0015743">
    <property type="term" value="P:malate transport"/>
    <property type="evidence" value="ECO:0007669"/>
    <property type="project" value="InterPro"/>
</dbReference>
<feature type="transmembrane region" description="Helical" evidence="9">
    <location>
        <begin position="172"/>
        <end position="190"/>
    </location>
</feature>
<evidence type="ECO:0000256" key="3">
    <source>
        <dbReference type="ARBA" id="ARBA00022448"/>
    </source>
</evidence>
<evidence type="ECO:0000256" key="7">
    <source>
        <dbReference type="ARBA" id="ARBA00023136"/>
    </source>
</evidence>
<evidence type="ECO:0000256" key="2">
    <source>
        <dbReference type="ARBA" id="ARBA00007079"/>
    </source>
</evidence>
<dbReference type="Proteomes" id="UP001163823">
    <property type="component" value="Chromosome 3"/>
</dbReference>
<evidence type="ECO:0000313" key="11">
    <source>
        <dbReference type="Proteomes" id="UP001163823"/>
    </source>
</evidence>
<dbReference type="GO" id="GO:0016020">
    <property type="term" value="C:membrane"/>
    <property type="evidence" value="ECO:0007669"/>
    <property type="project" value="UniProtKB-SubCell"/>
</dbReference>
<keyword evidence="3" id="KW-0813">Transport</keyword>
<evidence type="ECO:0000256" key="8">
    <source>
        <dbReference type="ARBA" id="ARBA00023303"/>
    </source>
</evidence>
<evidence type="ECO:0000313" key="10">
    <source>
        <dbReference type="EMBL" id="KAJ7977422.1"/>
    </source>
</evidence>
<keyword evidence="6" id="KW-0406">Ion transport</keyword>
<comment type="similarity">
    <text evidence="2">Belongs to the aromatic acid exporter (TC 2.A.85) family.</text>
</comment>
<comment type="subcellular location">
    <subcellularLocation>
        <location evidence="1">Membrane</location>
        <topology evidence="1">Multi-pass membrane protein</topology>
    </subcellularLocation>
</comment>
<proteinExistence type="inferred from homology"/>
<reference evidence="10" key="1">
    <citation type="journal article" date="2023" name="Science">
        <title>Elucidation of the pathway for biosynthesis of saponin adjuvants from the soapbark tree.</title>
        <authorList>
            <person name="Reed J."/>
            <person name="Orme A."/>
            <person name="El-Demerdash A."/>
            <person name="Owen C."/>
            <person name="Martin L.B.B."/>
            <person name="Misra R.C."/>
            <person name="Kikuchi S."/>
            <person name="Rejzek M."/>
            <person name="Martin A.C."/>
            <person name="Harkess A."/>
            <person name="Leebens-Mack J."/>
            <person name="Louveau T."/>
            <person name="Stephenson M.J."/>
            <person name="Osbourn A."/>
        </authorList>
    </citation>
    <scope>NUCLEOTIDE SEQUENCE</scope>
    <source>
        <strain evidence="10">S10</strain>
    </source>
</reference>
<dbReference type="InterPro" id="IPR020966">
    <property type="entry name" value="ALMT"/>
</dbReference>
<evidence type="ECO:0000256" key="5">
    <source>
        <dbReference type="ARBA" id="ARBA00022989"/>
    </source>
</evidence>
<accession>A0AAD7VIV5</accession>
<organism evidence="10 11">
    <name type="scientific">Quillaja saponaria</name>
    <name type="common">Soap bark tree</name>
    <dbReference type="NCBI Taxonomy" id="32244"/>
    <lineage>
        <taxon>Eukaryota</taxon>
        <taxon>Viridiplantae</taxon>
        <taxon>Streptophyta</taxon>
        <taxon>Embryophyta</taxon>
        <taxon>Tracheophyta</taxon>
        <taxon>Spermatophyta</taxon>
        <taxon>Magnoliopsida</taxon>
        <taxon>eudicotyledons</taxon>
        <taxon>Gunneridae</taxon>
        <taxon>Pentapetalae</taxon>
        <taxon>rosids</taxon>
        <taxon>fabids</taxon>
        <taxon>Fabales</taxon>
        <taxon>Quillajaceae</taxon>
        <taxon>Quillaja</taxon>
    </lineage>
</organism>
<protein>
    <submittedName>
        <fullName evidence="10">Aluminum-activated malate transporter like</fullName>
    </submittedName>
</protein>
<dbReference type="GO" id="GO:0034220">
    <property type="term" value="P:monoatomic ion transmembrane transport"/>
    <property type="evidence" value="ECO:0007669"/>
    <property type="project" value="UniProtKB-KW"/>
</dbReference>
<evidence type="ECO:0000256" key="4">
    <source>
        <dbReference type="ARBA" id="ARBA00022692"/>
    </source>
</evidence>
<keyword evidence="7 9" id="KW-0472">Membrane</keyword>
<feature type="transmembrane region" description="Helical" evidence="9">
    <location>
        <begin position="61"/>
        <end position="80"/>
    </location>
</feature>
<dbReference type="AlphaFoldDB" id="A0AAD7VIV5"/>
<name>A0AAD7VIV5_QUISA</name>
<sequence length="437" mass="48582">MESTIIAIPDGEKITPKEKKKFQLSVRPIISHLREKKIHFPPFPIISNLKDKNSKNNMRKLIHCVKVGVALVLVSLLYLLDPLYKQVGDNAMWAIMTVIVIFEFSAGATLGKGLNRGMGTILGGGLGCSAAAVAQEIGGVGNAIIVGTLVFMFGAVATYVRLVPSIKKRYDYGVMIFLLTFNLVVVSGIRAEKIMELARDRLLTIAMGFAVCISVSFIVLPQWSSDELHDSMASKFEDLASIIEGCLKEYFEFDSEKDNEQPSGTFSACKAVLNSKSKDESLANFAKWEPWHGRFGFSYPWDRYLKTGEVLRELAAIILSLKGCLQSSRQPLTSVRQSIKEPCEEVGSSLVWTLRELGESIMKMRKCQPGSQIVSKLKTMRVELHLVISRSKIAPLENGDELAIASFLFLFKEVVEKVQELVKEVEELGEVAEFHTH</sequence>
<keyword evidence="11" id="KW-1185">Reference proteome</keyword>
<keyword evidence="4 9" id="KW-0812">Transmembrane</keyword>
<gene>
    <name evidence="10" type="ORF">O6P43_007051</name>
</gene>
<evidence type="ECO:0000256" key="1">
    <source>
        <dbReference type="ARBA" id="ARBA00004141"/>
    </source>
</evidence>
<evidence type="ECO:0000256" key="9">
    <source>
        <dbReference type="SAM" id="Phobius"/>
    </source>
</evidence>
<keyword evidence="8" id="KW-0407">Ion channel</keyword>